<evidence type="ECO:0000313" key="1">
    <source>
        <dbReference type="EMBL" id="KAL2745112.1"/>
    </source>
</evidence>
<name>A0ABD2CJ53_VESMC</name>
<sequence>MFKGVSETLPRETRYRMLSRDRDPRMSVYALVSVLETKKTLTVTHLAALSGWLAGWLGGWLAG</sequence>
<keyword evidence="2" id="KW-1185">Reference proteome</keyword>
<evidence type="ECO:0000313" key="2">
    <source>
        <dbReference type="Proteomes" id="UP001607303"/>
    </source>
</evidence>
<accession>A0ABD2CJ53</accession>
<organism evidence="1 2">
    <name type="scientific">Vespula maculifrons</name>
    <name type="common">Eastern yellow jacket</name>
    <name type="synonym">Wasp</name>
    <dbReference type="NCBI Taxonomy" id="7453"/>
    <lineage>
        <taxon>Eukaryota</taxon>
        <taxon>Metazoa</taxon>
        <taxon>Ecdysozoa</taxon>
        <taxon>Arthropoda</taxon>
        <taxon>Hexapoda</taxon>
        <taxon>Insecta</taxon>
        <taxon>Pterygota</taxon>
        <taxon>Neoptera</taxon>
        <taxon>Endopterygota</taxon>
        <taxon>Hymenoptera</taxon>
        <taxon>Apocrita</taxon>
        <taxon>Aculeata</taxon>
        <taxon>Vespoidea</taxon>
        <taxon>Vespidae</taxon>
        <taxon>Vespinae</taxon>
        <taxon>Vespula</taxon>
    </lineage>
</organism>
<reference evidence="1 2" key="1">
    <citation type="journal article" date="2024" name="Ann. Entomol. Soc. Am.">
        <title>Genomic analyses of the southern and eastern yellowjacket wasps (Hymenoptera: Vespidae) reveal evolutionary signatures of social life.</title>
        <authorList>
            <person name="Catto M.A."/>
            <person name="Caine P.B."/>
            <person name="Orr S.E."/>
            <person name="Hunt B.G."/>
            <person name="Goodisman M.A.D."/>
        </authorList>
    </citation>
    <scope>NUCLEOTIDE SEQUENCE [LARGE SCALE GENOMIC DNA]</scope>
    <source>
        <strain evidence="1">232</strain>
        <tissue evidence="1">Head and thorax</tissue>
    </source>
</reference>
<dbReference type="AlphaFoldDB" id="A0ABD2CJ53"/>
<protein>
    <submittedName>
        <fullName evidence="1">Uncharacterized protein</fullName>
    </submittedName>
</protein>
<dbReference type="Proteomes" id="UP001607303">
    <property type="component" value="Unassembled WGS sequence"/>
</dbReference>
<proteinExistence type="predicted"/>
<comment type="caution">
    <text evidence="1">The sequence shown here is derived from an EMBL/GenBank/DDBJ whole genome shotgun (WGS) entry which is preliminary data.</text>
</comment>
<gene>
    <name evidence="1" type="ORF">V1477_006529</name>
</gene>
<dbReference type="EMBL" id="JAYRBN010000046">
    <property type="protein sequence ID" value="KAL2745112.1"/>
    <property type="molecule type" value="Genomic_DNA"/>
</dbReference>